<accession>A0ACB5RIN4</accession>
<sequence>MEADVLKLIATQGAFAILFSYLLFYVLKENSKRETNYQNIITELTSVLPTIKQDIEEIKEKVLK</sequence>
<name>A0ACB5RIN4_9CLOT</name>
<comment type="caution">
    <text evidence="1">The sequence shown here is derived from an EMBL/GenBank/DDBJ whole genome shotgun (WGS) entry which is preliminary data.</text>
</comment>
<dbReference type="EMBL" id="BROD01000002">
    <property type="protein sequence ID" value="GKX68957.1"/>
    <property type="molecule type" value="Genomic_DNA"/>
</dbReference>
<keyword evidence="2" id="KW-1185">Reference proteome</keyword>
<protein>
    <submittedName>
        <fullName evidence="1">Bacteriocin UviB</fullName>
    </submittedName>
</protein>
<reference evidence="1" key="1">
    <citation type="journal article" date="2025" name="Int. J. Syst. Evol. Microbiol.">
        <title>Inconstantimicrobium mannanitabidum sp. nov., a novel member of the family Clostridiaceae isolated from anoxic soil under the treatment of reductive soil disinfestation.</title>
        <authorList>
            <person name="Ueki A."/>
            <person name="Tonouchi A."/>
            <person name="Honma S."/>
            <person name="Kaku N."/>
            <person name="Ueki K."/>
        </authorList>
    </citation>
    <scope>NUCLEOTIDE SEQUENCE</scope>
    <source>
        <strain evidence="1">TW13</strain>
    </source>
</reference>
<organism evidence="1 2">
    <name type="scientific">Inconstantimicrobium mannanitabidum</name>
    <dbReference type="NCBI Taxonomy" id="1604901"/>
    <lineage>
        <taxon>Bacteria</taxon>
        <taxon>Bacillati</taxon>
        <taxon>Bacillota</taxon>
        <taxon>Clostridia</taxon>
        <taxon>Eubacteriales</taxon>
        <taxon>Clostridiaceae</taxon>
        <taxon>Inconstantimicrobium</taxon>
    </lineage>
</organism>
<gene>
    <name evidence="1" type="primary">uviB_2</name>
    <name evidence="1" type="ORF">rsdtw13_42150</name>
</gene>
<evidence type="ECO:0000313" key="2">
    <source>
        <dbReference type="Proteomes" id="UP001058074"/>
    </source>
</evidence>
<proteinExistence type="predicted"/>
<evidence type="ECO:0000313" key="1">
    <source>
        <dbReference type="EMBL" id="GKX68957.1"/>
    </source>
</evidence>
<dbReference type="Proteomes" id="UP001058074">
    <property type="component" value="Unassembled WGS sequence"/>
</dbReference>